<dbReference type="GO" id="GO:0022857">
    <property type="term" value="F:transmembrane transporter activity"/>
    <property type="evidence" value="ECO:0007669"/>
    <property type="project" value="InterPro"/>
</dbReference>
<dbReference type="PROSITE" id="PS50850">
    <property type="entry name" value="MFS"/>
    <property type="match status" value="1"/>
</dbReference>
<dbReference type="HOGENOM" id="CLU_008455_13_3_1"/>
<keyword evidence="7" id="KW-0813">Transport</keyword>
<feature type="transmembrane region" description="Helical" evidence="5">
    <location>
        <begin position="85"/>
        <end position="109"/>
    </location>
</feature>
<dbReference type="Pfam" id="PF07690">
    <property type="entry name" value="MFS_1"/>
    <property type="match status" value="1"/>
</dbReference>
<feature type="transmembrane region" description="Helical" evidence="5">
    <location>
        <begin position="492"/>
        <end position="513"/>
    </location>
</feature>
<feature type="transmembrane region" description="Helical" evidence="5">
    <location>
        <begin position="311"/>
        <end position="336"/>
    </location>
</feature>
<feature type="transmembrane region" description="Helical" evidence="5">
    <location>
        <begin position="356"/>
        <end position="377"/>
    </location>
</feature>
<dbReference type="EMBL" id="KK088413">
    <property type="protein sequence ID" value="EYE98439.1"/>
    <property type="molecule type" value="Genomic_DNA"/>
</dbReference>
<reference evidence="8" key="1">
    <citation type="journal article" date="2014" name="Nat. Commun.">
        <title>Genomic adaptations of the halophilic Dead Sea filamentous fungus Eurotium rubrum.</title>
        <authorList>
            <person name="Kis-Papo T."/>
            <person name="Weig A.R."/>
            <person name="Riley R."/>
            <person name="Persoh D."/>
            <person name="Salamov A."/>
            <person name="Sun H."/>
            <person name="Lipzen A."/>
            <person name="Wasser S.P."/>
            <person name="Rambold G."/>
            <person name="Grigoriev I.V."/>
            <person name="Nevo E."/>
        </authorList>
    </citation>
    <scope>NUCLEOTIDE SEQUENCE [LARGE SCALE GENOMIC DNA]</scope>
    <source>
        <strain evidence="8">CBS 135680</strain>
    </source>
</reference>
<sequence>MPPGTVYLGNGHSDIWGSNRDVNGQVALHPQPSNDPNEPLNWPIHDKAVNFSIACLFTLMVFATLDVGTVTWNSMEAELGFEHDFLTASYAAALAGLAVGCILFAPAALVFGRKPVYLCMTLTMVLVNVGQAIFKTKAQYVALQVLSGLAGSINDTIIQISISDLFFVHQRATLTGAYTMMVVIGTYLSMIPAGYIVMNQGWRWVWWWCAILNAVILILFTFAYGETRYRKSDNCFIGEEHSTPAKILEEDTDKKSDAVAPCSEAQQTVPVLSEQQTPTRKTHIQRMAVFGSFSGFNIYSYWQHMWRPFILFFRIPAVAFTAIEYSFILCWVAVLATTQPILFVKPPYNFSSIGVGNINIAPFIGAIVGAVYGGPLNDLYVVFMARRREGIYHPETRLHMLIMPMLLTPLGLFLYGISIAKSQSWIVPLIGSGLAGFGVGAVPAITLSYFADSYREIIAEGLIIITVVRNGIATATTFAINPWLNGLGLQNMFISVGCISLGILLLTIPMVFWGRKARYHTAGFHNEVAAGSVD</sequence>
<keyword evidence="2 5" id="KW-0812">Transmembrane</keyword>
<feature type="transmembrane region" description="Helical" evidence="5">
    <location>
        <begin position="48"/>
        <end position="65"/>
    </location>
</feature>
<name>A0A017SP78_ASPRC</name>
<dbReference type="InterPro" id="IPR036259">
    <property type="entry name" value="MFS_trans_sf"/>
</dbReference>
<keyword evidence="7" id="KW-0762">Sugar transport</keyword>
<evidence type="ECO:0000256" key="1">
    <source>
        <dbReference type="ARBA" id="ARBA00004141"/>
    </source>
</evidence>
<evidence type="ECO:0000256" key="4">
    <source>
        <dbReference type="ARBA" id="ARBA00023136"/>
    </source>
</evidence>
<dbReference type="STRING" id="1388766.A0A017SP78"/>
<dbReference type="RefSeq" id="XP_040642127.1">
    <property type="nucleotide sequence ID" value="XM_040783696.1"/>
</dbReference>
<keyword evidence="8" id="KW-1185">Reference proteome</keyword>
<dbReference type="PANTHER" id="PTHR23502:SF50">
    <property type="entry name" value="TRANSPORTER, PUTATIVE (AFU_ORTHOLOGUE AFUA_5G00430)-RELATED"/>
    <property type="match status" value="1"/>
</dbReference>
<evidence type="ECO:0000256" key="5">
    <source>
        <dbReference type="SAM" id="Phobius"/>
    </source>
</evidence>
<keyword evidence="4 5" id="KW-0472">Membrane</keyword>
<dbReference type="SUPFAM" id="SSF103473">
    <property type="entry name" value="MFS general substrate transporter"/>
    <property type="match status" value="1"/>
</dbReference>
<feature type="transmembrane region" description="Helical" evidence="5">
    <location>
        <begin position="425"/>
        <end position="450"/>
    </location>
</feature>
<evidence type="ECO:0000256" key="3">
    <source>
        <dbReference type="ARBA" id="ARBA00022989"/>
    </source>
</evidence>
<protein>
    <submittedName>
        <fullName evidence="7">Putative sugar transporter</fullName>
    </submittedName>
</protein>
<dbReference type="InterPro" id="IPR011701">
    <property type="entry name" value="MFS"/>
</dbReference>
<organism evidence="7 8">
    <name type="scientific">Aspergillus ruber (strain CBS 135680)</name>
    <dbReference type="NCBI Taxonomy" id="1388766"/>
    <lineage>
        <taxon>Eukaryota</taxon>
        <taxon>Fungi</taxon>
        <taxon>Dikarya</taxon>
        <taxon>Ascomycota</taxon>
        <taxon>Pezizomycotina</taxon>
        <taxon>Eurotiomycetes</taxon>
        <taxon>Eurotiomycetidae</taxon>
        <taxon>Eurotiales</taxon>
        <taxon>Aspergillaceae</taxon>
        <taxon>Aspergillus</taxon>
        <taxon>Aspergillus subgen. Aspergillus</taxon>
    </lineage>
</organism>
<dbReference type="GeneID" id="63698820"/>
<accession>A0A017SP78</accession>
<dbReference type="GO" id="GO:0005886">
    <property type="term" value="C:plasma membrane"/>
    <property type="evidence" value="ECO:0007669"/>
    <property type="project" value="TreeGrafter"/>
</dbReference>
<proteinExistence type="predicted"/>
<evidence type="ECO:0000256" key="2">
    <source>
        <dbReference type="ARBA" id="ARBA00022692"/>
    </source>
</evidence>
<evidence type="ECO:0000259" key="6">
    <source>
        <dbReference type="PROSITE" id="PS50850"/>
    </source>
</evidence>
<feature type="transmembrane region" description="Helical" evidence="5">
    <location>
        <begin position="398"/>
        <end position="419"/>
    </location>
</feature>
<feature type="domain" description="Major facilitator superfamily (MFS) profile" evidence="6">
    <location>
        <begin position="47"/>
        <end position="515"/>
    </location>
</feature>
<gene>
    <name evidence="7" type="ORF">EURHEDRAFT_447784</name>
</gene>
<evidence type="ECO:0000313" key="7">
    <source>
        <dbReference type="EMBL" id="EYE98439.1"/>
    </source>
</evidence>
<comment type="subcellular location">
    <subcellularLocation>
        <location evidence="1">Membrane</location>
        <topology evidence="1">Multi-pass membrane protein</topology>
    </subcellularLocation>
</comment>
<dbReference type="OrthoDB" id="5215911at2759"/>
<feature type="transmembrane region" description="Helical" evidence="5">
    <location>
        <begin position="457"/>
        <end position="480"/>
    </location>
</feature>
<dbReference type="InterPro" id="IPR020846">
    <property type="entry name" value="MFS_dom"/>
</dbReference>
<feature type="transmembrane region" description="Helical" evidence="5">
    <location>
        <begin position="174"/>
        <end position="198"/>
    </location>
</feature>
<dbReference type="Gene3D" id="1.20.1250.20">
    <property type="entry name" value="MFS general substrate transporter like domains"/>
    <property type="match status" value="1"/>
</dbReference>
<dbReference type="Proteomes" id="UP000019804">
    <property type="component" value="Unassembled WGS sequence"/>
</dbReference>
<dbReference type="PANTHER" id="PTHR23502">
    <property type="entry name" value="MAJOR FACILITATOR SUPERFAMILY"/>
    <property type="match status" value="1"/>
</dbReference>
<dbReference type="AlphaFoldDB" id="A0A017SP78"/>
<feature type="transmembrane region" description="Helical" evidence="5">
    <location>
        <begin position="204"/>
        <end position="224"/>
    </location>
</feature>
<evidence type="ECO:0000313" key="8">
    <source>
        <dbReference type="Proteomes" id="UP000019804"/>
    </source>
</evidence>
<keyword evidence="3 5" id="KW-1133">Transmembrane helix</keyword>